<comment type="caution">
    <text evidence="5">The sequence shown here is derived from an EMBL/GenBank/DDBJ whole genome shotgun (WGS) entry which is preliminary data.</text>
</comment>
<feature type="active site" evidence="3">
    <location>
        <position position="166"/>
    </location>
</feature>
<organism evidence="5 6">
    <name type="scientific">Nocardioides aurantiacus</name>
    <dbReference type="NCBI Taxonomy" id="86796"/>
    <lineage>
        <taxon>Bacteria</taxon>
        <taxon>Bacillati</taxon>
        <taxon>Actinomycetota</taxon>
        <taxon>Actinomycetes</taxon>
        <taxon>Propionibacteriales</taxon>
        <taxon>Nocardioidaceae</taxon>
        <taxon>Nocardioides</taxon>
    </lineage>
</organism>
<sequence>MSWQMRGVGLVLRVTRKPRMATVGRARKRLAEPKADPSPPKRFRDRHDVHEAEVGGFRVYYVEPERVPASTVVYLHGGTYLSEIAPQHWALVSAAVDAGCRVVVPLYGLAPDHTCDDAYAFLVGLCRDLAADPGALGRPWQSRPSPESHQDVPVGAGGGLVLAGDSAGGGLALGLAQVLRDEGVGVARLVLVAPWVDATLTNPDIDRVDDPWLSTPGAREVARVWMGGGDLRDPRVSPLLGRLDGLPPMTVWIGTRDSLHPDTLLLVERCREVGTPVTLHEVPGAVHVHPLTPTPEGRTGTREVVAALVGSR</sequence>
<proteinExistence type="inferred from homology"/>
<name>A0A3N2CWD1_9ACTN</name>
<dbReference type="AlphaFoldDB" id="A0A3N2CWD1"/>
<keyword evidence="6" id="KW-1185">Reference proteome</keyword>
<dbReference type="InterPro" id="IPR050300">
    <property type="entry name" value="GDXG_lipolytic_enzyme"/>
</dbReference>
<evidence type="ECO:0000256" key="2">
    <source>
        <dbReference type="ARBA" id="ARBA00022801"/>
    </source>
</evidence>
<evidence type="ECO:0000313" key="6">
    <source>
        <dbReference type="Proteomes" id="UP000281738"/>
    </source>
</evidence>
<dbReference type="EMBL" id="RKHO01000001">
    <property type="protein sequence ID" value="ROR91494.1"/>
    <property type="molecule type" value="Genomic_DNA"/>
</dbReference>
<evidence type="ECO:0000256" key="3">
    <source>
        <dbReference type="PROSITE-ProRule" id="PRU10038"/>
    </source>
</evidence>
<dbReference type="InterPro" id="IPR029058">
    <property type="entry name" value="AB_hydrolase_fold"/>
</dbReference>
<dbReference type="PANTHER" id="PTHR48081:SF8">
    <property type="entry name" value="ALPHA_BETA HYDROLASE FOLD-3 DOMAIN-CONTAINING PROTEIN-RELATED"/>
    <property type="match status" value="1"/>
</dbReference>
<feature type="domain" description="Alpha/beta hydrolase fold-3" evidence="4">
    <location>
        <begin position="72"/>
        <end position="288"/>
    </location>
</feature>
<evidence type="ECO:0000256" key="1">
    <source>
        <dbReference type="ARBA" id="ARBA00010515"/>
    </source>
</evidence>
<dbReference type="Proteomes" id="UP000281738">
    <property type="component" value="Unassembled WGS sequence"/>
</dbReference>
<keyword evidence="2" id="KW-0378">Hydrolase</keyword>
<dbReference type="OrthoDB" id="9803828at2"/>
<evidence type="ECO:0000259" key="4">
    <source>
        <dbReference type="Pfam" id="PF07859"/>
    </source>
</evidence>
<gene>
    <name evidence="5" type="ORF">EDD33_2363</name>
</gene>
<comment type="similarity">
    <text evidence="1">Belongs to the 'GDXG' lipolytic enzyme family.</text>
</comment>
<dbReference type="RefSeq" id="WP_123391021.1">
    <property type="nucleotide sequence ID" value="NZ_RKHO01000001.1"/>
</dbReference>
<dbReference type="Gene3D" id="3.40.50.1820">
    <property type="entry name" value="alpha/beta hydrolase"/>
    <property type="match status" value="1"/>
</dbReference>
<dbReference type="GO" id="GO:0016787">
    <property type="term" value="F:hydrolase activity"/>
    <property type="evidence" value="ECO:0007669"/>
    <property type="project" value="UniProtKB-KW"/>
</dbReference>
<dbReference type="SUPFAM" id="SSF53474">
    <property type="entry name" value="alpha/beta-Hydrolases"/>
    <property type="match status" value="1"/>
</dbReference>
<evidence type="ECO:0000313" key="5">
    <source>
        <dbReference type="EMBL" id="ROR91494.1"/>
    </source>
</evidence>
<reference evidence="5 6" key="1">
    <citation type="submission" date="2018-11" db="EMBL/GenBank/DDBJ databases">
        <title>Sequencing the genomes of 1000 actinobacteria strains.</title>
        <authorList>
            <person name="Klenk H.-P."/>
        </authorList>
    </citation>
    <scope>NUCLEOTIDE SEQUENCE [LARGE SCALE GENOMIC DNA]</scope>
    <source>
        <strain evidence="5 6">DSM 12652</strain>
    </source>
</reference>
<dbReference type="Pfam" id="PF07859">
    <property type="entry name" value="Abhydrolase_3"/>
    <property type="match status" value="1"/>
</dbReference>
<dbReference type="PROSITE" id="PS01174">
    <property type="entry name" value="LIPASE_GDXG_SER"/>
    <property type="match status" value="1"/>
</dbReference>
<accession>A0A3N2CWD1</accession>
<dbReference type="PANTHER" id="PTHR48081">
    <property type="entry name" value="AB HYDROLASE SUPERFAMILY PROTEIN C4A8.06C"/>
    <property type="match status" value="1"/>
</dbReference>
<protein>
    <submittedName>
        <fullName evidence="5">Acetyl esterase/lipase</fullName>
    </submittedName>
</protein>
<dbReference type="InterPro" id="IPR033140">
    <property type="entry name" value="Lipase_GDXG_put_SER_AS"/>
</dbReference>
<dbReference type="InterPro" id="IPR013094">
    <property type="entry name" value="AB_hydrolase_3"/>
</dbReference>